<dbReference type="Proteomes" id="UP000031967">
    <property type="component" value="Unassembled WGS sequence"/>
</dbReference>
<evidence type="ECO:0000256" key="3">
    <source>
        <dbReference type="ARBA" id="ARBA00022692"/>
    </source>
</evidence>
<organism evidence="7 8">
    <name type="scientific">Gordoniibacillus kamchatkensis</name>
    <dbReference type="NCBI Taxonomy" id="1590651"/>
    <lineage>
        <taxon>Bacteria</taxon>
        <taxon>Bacillati</taxon>
        <taxon>Bacillota</taxon>
        <taxon>Bacilli</taxon>
        <taxon>Bacillales</taxon>
        <taxon>Paenibacillaceae</taxon>
        <taxon>Gordoniibacillus</taxon>
    </lineage>
</organism>
<dbReference type="EMBL" id="JXAK01000007">
    <property type="protein sequence ID" value="KIL41631.1"/>
    <property type="molecule type" value="Genomic_DNA"/>
</dbReference>
<evidence type="ECO:0008006" key="9">
    <source>
        <dbReference type="Google" id="ProtNLM"/>
    </source>
</evidence>
<name>A0ABR5AKZ5_9BACL</name>
<dbReference type="InterPro" id="IPR005538">
    <property type="entry name" value="LrgA/CidA"/>
</dbReference>
<keyword evidence="4 6" id="KW-1133">Transmembrane helix</keyword>
<dbReference type="PANTHER" id="PTHR33931">
    <property type="entry name" value="HOLIN-LIKE PROTEIN CIDA-RELATED"/>
    <property type="match status" value="1"/>
</dbReference>
<keyword evidence="5 6" id="KW-0472">Membrane</keyword>
<feature type="transmembrane region" description="Helical" evidence="6">
    <location>
        <begin position="24"/>
        <end position="44"/>
    </location>
</feature>
<evidence type="ECO:0000256" key="6">
    <source>
        <dbReference type="SAM" id="Phobius"/>
    </source>
</evidence>
<evidence type="ECO:0000256" key="4">
    <source>
        <dbReference type="ARBA" id="ARBA00022989"/>
    </source>
</evidence>
<comment type="subcellular location">
    <subcellularLocation>
        <location evidence="1">Cell membrane</location>
        <topology evidence="1">Multi-pass membrane protein</topology>
    </subcellularLocation>
</comment>
<protein>
    <recommendedName>
        <fullName evidence="9">CidA/LrgA family protein</fullName>
    </recommendedName>
</protein>
<reference evidence="7 8" key="1">
    <citation type="submission" date="2014-12" db="EMBL/GenBank/DDBJ databases">
        <title>Draft genome sequence of Paenibacillus kamchatkensis strain B-2647.</title>
        <authorList>
            <person name="Karlyshev A.V."/>
            <person name="Kudryashova E.B."/>
        </authorList>
    </citation>
    <scope>NUCLEOTIDE SEQUENCE [LARGE SCALE GENOMIC DNA]</scope>
    <source>
        <strain evidence="7 8">VKM B-2647</strain>
    </source>
</reference>
<comment type="caution">
    <text evidence="7">The sequence shown here is derived from an EMBL/GenBank/DDBJ whole genome shotgun (WGS) entry which is preliminary data.</text>
</comment>
<evidence type="ECO:0000256" key="2">
    <source>
        <dbReference type="ARBA" id="ARBA00022475"/>
    </source>
</evidence>
<dbReference type="PANTHER" id="PTHR33931:SF2">
    <property type="entry name" value="HOLIN-LIKE PROTEIN CIDA"/>
    <property type="match status" value="1"/>
</dbReference>
<sequence length="124" mass="13307">MTGLCILLGFNLLGLILEKTVGVPVPANVLGLILFVAALFLKIVKVEWVEQSADFLLKHMMLFFAPIIVGTISFFSILRQYGFTIVISLVASTLIVMLVSGGVAAFVGRIGSGNKPKKDALIDL</sequence>
<feature type="transmembrane region" description="Helical" evidence="6">
    <location>
        <begin position="83"/>
        <end position="108"/>
    </location>
</feature>
<keyword evidence="3 6" id="KW-0812">Transmembrane</keyword>
<keyword evidence="8" id="KW-1185">Reference proteome</keyword>
<evidence type="ECO:0000256" key="1">
    <source>
        <dbReference type="ARBA" id="ARBA00004651"/>
    </source>
</evidence>
<proteinExistence type="predicted"/>
<accession>A0ABR5AKZ5</accession>
<evidence type="ECO:0000313" key="8">
    <source>
        <dbReference type="Proteomes" id="UP000031967"/>
    </source>
</evidence>
<keyword evidence="2" id="KW-1003">Cell membrane</keyword>
<dbReference type="Pfam" id="PF03788">
    <property type="entry name" value="LrgA"/>
    <property type="match status" value="1"/>
</dbReference>
<evidence type="ECO:0000256" key="5">
    <source>
        <dbReference type="ARBA" id="ARBA00023136"/>
    </source>
</evidence>
<feature type="transmembrane region" description="Helical" evidence="6">
    <location>
        <begin position="56"/>
        <end position="77"/>
    </location>
</feature>
<dbReference type="RefSeq" id="WP_041046476.1">
    <property type="nucleotide sequence ID" value="NZ_JXAK01000007.1"/>
</dbReference>
<evidence type="ECO:0000313" key="7">
    <source>
        <dbReference type="EMBL" id="KIL41631.1"/>
    </source>
</evidence>
<gene>
    <name evidence="7" type="ORF">SD70_05755</name>
</gene>